<keyword evidence="6 13" id="KW-0812">Transmembrane</keyword>
<dbReference type="SUPFAM" id="SSF160544">
    <property type="entry name" value="EscU C-terminal domain-like"/>
    <property type="match status" value="1"/>
</dbReference>
<comment type="function">
    <text evidence="12 13">Required for formation of the rod structure in the basal body of the flagellar apparatus. Together with FliI and FliH, may constitute the export apparatus of flagellin.</text>
</comment>
<reference evidence="15" key="1">
    <citation type="journal article" date="2021" name="PeerJ">
        <title>Extensive microbial diversity within the chicken gut microbiome revealed by metagenomics and culture.</title>
        <authorList>
            <person name="Gilroy R."/>
            <person name="Ravi A."/>
            <person name="Getino M."/>
            <person name="Pursley I."/>
            <person name="Horton D.L."/>
            <person name="Alikhan N.F."/>
            <person name="Baker D."/>
            <person name="Gharbi K."/>
            <person name="Hall N."/>
            <person name="Watson M."/>
            <person name="Adriaenssens E.M."/>
            <person name="Foster-Nyarko E."/>
            <person name="Jarju S."/>
            <person name="Secka A."/>
            <person name="Antonio M."/>
            <person name="Oren A."/>
            <person name="Chaudhuri R.R."/>
            <person name="La Ragione R."/>
            <person name="Hildebrand F."/>
            <person name="Pallen M.J."/>
        </authorList>
    </citation>
    <scope>NUCLEOTIDE SEQUENCE</scope>
    <source>
        <strain evidence="15">5032</strain>
    </source>
</reference>
<feature type="transmembrane region" description="Helical" evidence="13">
    <location>
        <begin position="34"/>
        <end position="51"/>
    </location>
</feature>
<dbReference type="GO" id="GO:0044780">
    <property type="term" value="P:bacterial-type flagellum assembly"/>
    <property type="evidence" value="ECO:0007669"/>
    <property type="project" value="InterPro"/>
</dbReference>
<dbReference type="EMBL" id="DWZD01000019">
    <property type="protein sequence ID" value="HJA78519.1"/>
    <property type="molecule type" value="Genomic_DNA"/>
</dbReference>
<feature type="transmembrane region" description="Helical" evidence="13">
    <location>
        <begin position="79"/>
        <end position="107"/>
    </location>
</feature>
<organism evidence="15 16">
    <name type="scientific">Candidatus Desulfovibrio intestinavium</name>
    <dbReference type="NCBI Taxonomy" id="2838534"/>
    <lineage>
        <taxon>Bacteria</taxon>
        <taxon>Pseudomonadati</taxon>
        <taxon>Thermodesulfobacteriota</taxon>
        <taxon>Desulfovibrionia</taxon>
        <taxon>Desulfovibrionales</taxon>
        <taxon>Desulfovibrionaceae</taxon>
        <taxon>Desulfovibrio</taxon>
    </lineage>
</organism>
<keyword evidence="9 13" id="KW-1133">Transmembrane helix</keyword>
<evidence type="ECO:0000256" key="3">
    <source>
        <dbReference type="ARBA" id="ARBA00021622"/>
    </source>
</evidence>
<keyword evidence="5 13" id="KW-1003">Cell membrane</keyword>
<comment type="subcellular location">
    <subcellularLocation>
        <location evidence="1">Cell membrane</location>
        <topology evidence="1">Multi-pass membrane protein</topology>
    </subcellularLocation>
</comment>
<dbReference type="PANTHER" id="PTHR30531">
    <property type="entry name" value="FLAGELLAR BIOSYNTHETIC PROTEIN FLHB"/>
    <property type="match status" value="1"/>
</dbReference>
<evidence type="ECO:0000256" key="8">
    <source>
        <dbReference type="ARBA" id="ARBA00022927"/>
    </source>
</evidence>
<evidence type="ECO:0000256" key="4">
    <source>
        <dbReference type="ARBA" id="ARBA00022448"/>
    </source>
</evidence>
<comment type="similarity">
    <text evidence="2 13">Belongs to the type III secretion exporter family.</text>
</comment>
<protein>
    <recommendedName>
        <fullName evidence="3 13">Flagellar biosynthetic protein FlhB</fullName>
    </recommendedName>
</protein>
<evidence type="ECO:0000313" key="15">
    <source>
        <dbReference type="EMBL" id="HJA78519.1"/>
    </source>
</evidence>
<dbReference type="InterPro" id="IPR006136">
    <property type="entry name" value="FlhB"/>
</dbReference>
<dbReference type="PRINTS" id="PR00950">
    <property type="entry name" value="TYPE3IMSPROT"/>
</dbReference>
<evidence type="ECO:0000256" key="14">
    <source>
        <dbReference type="SAM" id="MobiDB-lite"/>
    </source>
</evidence>
<evidence type="ECO:0000256" key="10">
    <source>
        <dbReference type="ARBA" id="ARBA00023136"/>
    </source>
</evidence>
<dbReference type="InterPro" id="IPR029025">
    <property type="entry name" value="T3SS_substrate_exporter_C"/>
</dbReference>
<keyword evidence="15" id="KW-0969">Cilium</keyword>
<sequence length="357" mass="40682">MFGKQQDPSRTEKATPKRLRKQRQEGNVPKSQELGKVVSLLGGLIILNLWLGPMSERLKLLFRHYLQYGSEFTVNSESIYALFVALSLDIAYLILPVLLFLALLGYIAQRLQVGKLWTTKVFKFKWARFNILRGLKQCFFSPMTALRALKSLIFSLILGIIPGMVLWNEYLNFLPMYYATPEGVAAYMLETGFTVVKYSMLPLIVIAAFDVWQTRYAYNESLKMTKDEVKDERKQAEGDPVIKNRQKRKMLEFMAKRMLSNVPKADVVVTNPTHIAVALSYNPSEAPAPVVLAKGANRLAERIKEIARENRVPIRENVPLARALYKSVEVGEMIPEDLYKAVAAVLASIWRLKPRSH</sequence>
<evidence type="ECO:0000256" key="9">
    <source>
        <dbReference type="ARBA" id="ARBA00022989"/>
    </source>
</evidence>
<evidence type="ECO:0000256" key="13">
    <source>
        <dbReference type="RuleBase" id="RU364091"/>
    </source>
</evidence>
<keyword evidence="11 13" id="KW-1006">Bacterial flagellum protein export</keyword>
<keyword evidence="8 13" id="KW-0653">Protein transport</keyword>
<dbReference type="GO" id="GO:0009306">
    <property type="term" value="P:protein secretion"/>
    <property type="evidence" value="ECO:0007669"/>
    <property type="project" value="InterPro"/>
</dbReference>
<accession>A0A9D2HME1</accession>
<keyword evidence="15" id="KW-0282">Flagellum</keyword>
<evidence type="ECO:0000256" key="2">
    <source>
        <dbReference type="ARBA" id="ARBA00010690"/>
    </source>
</evidence>
<evidence type="ECO:0000256" key="6">
    <source>
        <dbReference type="ARBA" id="ARBA00022692"/>
    </source>
</evidence>
<proteinExistence type="inferred from homology"/>
<dbReference type="Pfam" id="PF01312">
    <property type="entry name" value="Bac_export_2"/>
    <property type="match status" value="1"/>
</dbReference>
<comment type="caution">
    <text evidence="15">The sequence shown here is derived from an EMBL/GenBank/DDBJ whole genome shotgun (WGS) entry which is preliminary data.</text>
</comment>
<dbReference type="GO" id="GO:0005886">
    <property type="term" value="C:plasma membrane"/>
    <property type="evidence" value="ECO:0007669"/>
    <property type="project" value="UniProtKB-SubCell"/>
</dbReference>
<dbReference type="Proteomes" id="UP000823821">
    <property type="component" value="Unassembled WGS sequence"/>
</dbReference>
<dbReference type="InterPro" id="IPR006135">
    <property type="entry name" value="T3SS_substrate_exporter"/>
</dbReference>
<dbReference type="Gene3D" id="6.10.250.2080">
    <property type="match status" value="1"/>
</dbReference>
<feature type="transmembrane region" description="Helical" evidence="13">
    <location>
        <begin position="187"/>
        <end position="209"/>
    </location>
</feature>
<evidence type="ECO:0000256" key="11">
    <source>
        <dbReference type="ARBA" id="ARBA00023225"/>
    </source>
</evidence>
<dbReference type="NCBIfam" id="TIGR00328">
    <property type="entry name" value="flhB"/>
    <property type="match status" value="1"/>
</dbReference>
<name>A0A9D2HME1_9BACT</name>
<evidence type="ECO:0000256" key="7">
    <source>
        <dbReference type="ARBA" id="ARBA00022795"/>
    </source>
</evidence>
<evidence type="ECO:0000256" key="1">
    <source>
        <dbReference type="ARBA" id="ARBA00004651"/>
    </source>
</evidence>
<dbReference type="PANTHER" id="PTHR30531:SF12">
    <property type="entry name" value="FLAGELLAR BIOSYNTHETIC PROTEIN FLHB"/>
    <property type="match status" value="1"/>
</dbReference>
<evidence type="ECO:0000313" key="16">
    <source>
        <dbReference type="Proteomes" id="UP000823821"/>
    </source>
</evidence>
<reference evidence="15" key="2">
    <citation type="submission" date="2021-04" db="EMBL/GenBank/DDBJ databases">
        <authorList>
            <person name="Gilroy R."/>
        </authorList>
    </citation>
    <scope>NUCLEOTIDE SEQUENCE</scope>
    <source>
        <strain evidence="15">5032</strain>
    </source>
</reference>
<dbReference type="Gene3D" id="3.40.1690.10">
    <property type="entry name" value="secretion proteins EscU"/>
    <property type="match status" value="1"/>
</dbReference>
<feature type="transmembrane region" description="Helical" evidence="13">
    <location>
        <begin position="148"/>
        <end position="167"/>
    </location>
</feature>
<dbReference type="AlphaFoldDB" id="A0A9D2HME1"/>
<keyword evidence="10 13" id="KW-0472">Membrane</keyword>
<feature type="region of interest" description="Disordered" evidence="14">
    <location>
        <begin position="1"/>
        <end position="28"/>
    </location>
</feature>
<gene>
    <name evidence="13 15" type="primary">flhB</name>
    <name evidence="15" type="ORF">H9784_02955</name>
</gene>
<keyword evidence="7 13" id="KW-1005">Bacterial flagellum biogenesis</keyword>
<evidence type="ECO:0000256" key="12">
    <source>
        <dbReference type="ARBA" id="ARBA00025078"/>
    </source>
</evidence>
<evidence type="ECO:0000256" key="5">
    <source>
        <dbReference type="ARBA" id="ARBA00022475"/>
    </source>
</evidence>
<keyword evidence="4 13" id="KW-0813">Transport</keyword>
<keyword evidence="15" id="KW-0966">Cell projection</keyword>